<dbReference type="OrthoDB" id="266359at2759"/>
<dbReference type="Proteomes" id="UP000063063">
    <property type="component" value="Chromosome 33"/>
</dbReference>
<sequence>MSSSSSLTHGECVNGMLVLVAAATTFVGYASSVYWERTVAPRLLLHRESTLEQEIAELEAEAADICTTSNLHDHSRLTRRALRLRHELLAERRNRLAYECSVTRALSLLLAGVSFAARFCRQTRSAAAPGRVSKVTARNESGALSGSSYTTVTSSPIQSHDVKHTSTAPRWLQVVMGNALNIVRSNATTVVKYLLRFGGALVLLCAFGNLRGLMAAPPSFEEILRYCVAEVIAPLLFSASMYVPTVFAPDRRLSPLNSHGNRAAYSAVGAIGRSVGDAAPSASLASSAAAGASFGRGADAAATFQRAGIHFCVNNHLTSWLLMCYLASYLIVRVFG</sequence>
<keyword evidence="3" id="KW-1185">Reference proteome</keyword>
<organism evidence="2 3">
    <name type="scientific">Leishmania panamensis</name>
    <dbReference type="NCBI Taxonomy" id="5679"/>
    <lineage>
        <taxon>Eukaryota</taxon>
        <taxon>Discoba</taxon>
        <taxon>Euglenozoa</taxon>
        <taxon>Kinetoplastea</taxon>
        <taxon>Metakinetoplastina</taxon>
        <taxon>Trypanosomatida</taxon>
        <taxon>Trypanosomatidae</taxon>
        <taxon>Leishmaniinae</taxon>
        <taxon>Leishmania</taxon>
        <taxon>Leishmania guyanensis species complex</taxon>
    </lineage>
</organism>
<proteinExistence type="predicted"/>
<keyword evidence="1" id="KW-0472">Membrane</keyword>
<accession>A0A088S1E9</accession>
<evidence type="ECO:0000313" key="3">
    <source>
        <dbReference type="Proteomes" id="UP000063063"/>
    </source>
</evidence>
<dbReference type="GeneID" id="22578245"/>
<reference evidence="2 3" key="1">
    <citation type="journal article" date="2015" name="Sci. Rep.">
        <title>The genome of Leishmania panamensis: insights into genomics of the L. (Viannia) subgenus.</title>
        <authorList>
            <person name="Llanes A."/>
            <person name="Restrepo C.M."/>
            <person name="Vecchio G.D."/>
            <person name="Anguizola F.J."/>
            <person name="Lleonart R."/>
        </authorList>
    </citation>
    <scope>NUCLEOTIDE SEQUENCE [LARGE SCALE GENOMIC DNA]</scope>
    <source>
        <strain evidence="2 3">MHOM/PA/94/PSC-1</strain>
    </source>
</reference>
<feature type="transmembrane region" description="Helical" evidence="1">
    <location>
        <begin position="12"/>
        <end position="35"/>
    </location>
</feature>
<name>A0A088S1E9_LEIPA</name>
<keyword evidence="1" id="KW-1133">Transmembrane helix</keyword>
<protein>
    <submittedName>
        <fullName evidence="2">Uncharacterized protein</fullName>
    </submittedName>
</protein>
<dbReference type="EMBL" id="CP009402">
    <property type="protein sequence ID" value="AIO01385.1"/>
    <property type="molecule type" value="Genomic_DNA"/>
</dbReference>
<dbReference type="VEuPathDB" id="TriTrypDB:LPAL13_330013800"/>
<dbReference type="VEuPathDB" id="TriTrypDB:LPMP_330920"/>
<dbReference type="KEGG" id="lpan:LPMP_330920"/>
<evidence type="ECO:0000313" key="2">
    <source>
        <dbReference type="EMBL" id="AIO01385.1"/>
    </source>
</evidence>
<gene>
    <name evidence="2" type="ORF">LPMP_330920</name>
</gene>
<evidence type="ECO:0000256" key="1">
    <source>
        <dbReference type="SAM" id="Phobius"/>
    </source>
</evidence>
<dbReference type="eggNOG" id="ENOG502SBHQ">
    <property type="taxonomic scope" value="Eukaryota"/>
</dbReference>
<dbReference type="AlphaFoldDB" id="A0A088S1E9"/>
<feature type="transmembrane region" description="Helical" evidence="1">
    <location>
        <begin position="193"/>
        <end position="211"/>
    </location>
</feature>
<dbReference type="RefSeq" id="XP_010702185.1">
    <property type="nucleotide sequence ID" value="XM_010703883.1"/>
</dbReference>
<keyword evidence="1" id="KW-0812">Transmembrane</keyword>